<feature type="domain" description="ABC transmembrane type-2" evidence="6">
    <location>
        <begin position="22"/>
        <end position="251"/>
    </location>
</feature>
<dbReference type="PIRSF" id="PIRSF006648">
    <property type="entry name" value="DrrB"/>
    <property type="match status" value="1"/>
</dbReference>
<evidence type="ECO:0000256" key="3">
    <source>
        <dbReference type="ARBA" id="ARBA00022989"/>
    </source>
</evidence>
<dbReference type="GO" id="GO:0043190">
    <property type="term" value="C:ATP-binding cassette (ABC) transporter complex"/>
    <property type="evidence" value="ECO:0007669"/>
    <property type="project" value="InterPro"/>
</dbReference>
<feature type="transmembrane region" description="Helical" evidence="5">
    <location>
        <begin position="20"/>
        <end position="46"/>
    </location>
</feature>
<dbReference type="GO" id="GO:0140359">
    <property type="term" value="F:ABC-type transporter activity"/>
    <property type="evidence" value="ECO:0007669"/>
    <property type="project" value="InterPro"/>
</dbReference>
<dbReference type="PRINTS" id="PR00164">
    <property type="entry name" value="ABC2TRNSPORT"/>
</dbReference>
<name>A0A381TI48_9ZZZZ</name>
<dbReference type="PANTHER" id="PTHR43332:SF1">
    <property type="entry name" value="TRANSPORT PERMEASE PROTEIN"/>
    <property type="match status" value="1"/>
</dbReference>
<dbReference type="PANTHER" id="PTHR43332">
    <property type="entry name" value="INNER MEMBRANE TRANSPORT PERMEASE YADH-RELATED"/>
    <property type="match status" value="1"/>
</dbReference>
<feature type="transmembrane region" description="Helical" evidence="5">
    <location>
        <begin position="142"/>
        <end position="164"/>
    </location>
</feature>
<dbReference type="InterPro" id="IPR047817">
    <property type="entry name" value="ABC2_TM_bact-type"/>
</dbReference>
<comment type="subcellular location">
    <subcellularLocation>
        <location evidence="1">Membrane</location>
        <topology evidence="1">Multi-pass membrane protein</topology>
    </subcellularLocation>
</comment>
<evidence type="ECO:0000256" key="2">
    <source>
        <dbReference type="ARBA" id="ARBA00022692"/>
    </source>
</evidence>
<evidence type="ECO:0000256" key="5">
    <source>
        <dbReference type="SAM" id="Phobius"/>
    </source>
</evidence>
<keyword evidence="2 5" id="KW-0812">Transmembrane</keyword>
<dbReference type="InterPro" id="IPR013525">
    <property type="entry name" value="ABC2_TM"/>
</dbReference>
<feature type="transmembrane region" description="Helical" evidence="5">
    <location>
        <begin position="173"/>
        <end position="191"/>
    </location>
</feature>
<evidence type="ECO:0000259" key="6">
    <source>
        <dbReference type="PROSITE" id="PS51012"/>
    </source>
</evidence>
<organism evidence="7">
    <name type="scientific">marine metagenome</name>
    <dbReference type="NCBI Taxonomy" id="408172"/>
    <lineage>
        <taxon>unclassified sequences</taxon>
        <taxon>metagenomes</taxon>
        <taxon>ecological metagenomes</taxon>
    </lineage>
</organism>
<feature type="transmembrane region" description="Helical" evidence="5">
    <location>
        <begin position="117"/>
        <end position="136"/>
    </location>
</feature>
<dbReference type="PROSITE" id="PS51012">
    <property type="entry name" value="ABC_TM2"/>
    <property type="match status" value="1"/>
</dbReference>
<dbReference type="AlphaFoldDB" id="A0A381TI48"/>
<evidence type="ECO:0000256" key="4">
    <source>
        <dbReference type="ARBA" id="ARBA00023136"/>
    </source>
</evidence>
<proteinExistence type="predicted"/>
<feature type="transmembrane region" description="Helical" evidence="5">
    <location>
        <begin position="58"/>
        <end position="77"/>
    </location>
</feature>
<dbReference type="InterPro" id="IPR052522">
    <property type="entry name" value="ABC-2_transport_permease"/>
</dbReference>
<keyword evidence="3 5" id="KW-1133">Transmembrane helix</keyword>
<sequence>MISSNYLSVLSLFKKEVFRFFKVGIQTIIGPAVSSLLFLAVFNLALGRSVQTINGVSFAKFIAPGLIMMTILQNAFANSASSIGQAKSQGNIVDVLMAPLGDFELALGYVGGSVARGLICGLVTAIGIIIFIPLSIYSFAALLFYAIMGSLMMGSLGTMVGIWADKWDQQQGITNFIVLPLTFLSGTFYSISRLPDFWQNFANFNPFFYNIDGFRYAFLGQSDSSLFVGSVTLITINLILFFFCYLMFKTGYKLKS</sequence>
<protein>
    <recommendedName>
        <fullName evidence="6">ABC transmembrane type-2 domain-containing protein</fullName>
    </recommendedName>
</protein>
<keyword evidence="4 5" id="KW-0472">Membrane</keyword>
<feature type="transmembrane region" description="Helical" evidence="5">
    <location>
        <begin position="226"/>
        <end position="248"/>
    </location>
</feature>
<dbReference type="Pfam" id="PF01061">
    <property type="entry name" value="ABC2_membrane"/>
    <property type="match status" value="1"/>
</dbReference>
<dbReference type="InterPro" id="IPR000412">
    <property type="entry name" value="ABC_2_transport"/>
</dbReference>
<evidence type="ECO:0000313" key="7">
    <source>
        <dbReference type="EMBL" id="SVA15489.1"/>
    </source>
</evidence>
<reference evidence="7" key="1">
    <citation type="submission" date="2018-05" db="EMBL/GenBank/DDBJ databases">
        <authorList>
            <person name="Lanie J.A."/>
            <person name="Ng W.-L."/>
            <person name="Kazmierczak K.M."/>
            <person name="Andrzejewski T.M."/>
            <person name="Davidsen T.M."/>
            <person name="Wayne K.J."/>
            <person name="Tettelin H."/>
            <person name="Glass J.I."/>
            <person name="Rusch D."/>
            <person name="Podicherti R."/>
            <person name="Tsui H.-C.T."/>
            <person name="Winkler M.E."/>
        </authorList>
    </citation>
    <scope>NUCLEOTIDE SEQUENCE</scope>
</reference>
<gene>
    <name evidence="7" type="ORF">METZ01_LOCUS68343</name>
</gene>
<accession>A0A381TI48</accession>
<evidence type="ECO:0000256" key="1">
    <source>
        <dbReference type="ARBA" id="ARBA00004141"/>
    </source>
</evidence>
<dbReference type="EMBL" id="UINC01004593">
    <property type="protein sequence ID" value="SVA15489.1"/>
    <property type="molecule type" value="Genomic_DNA"/>
</dbReference>